<protein>
    <submittedName>
        <fullName evidence="1">Uncharacterized protein</fullName>
    </submittedName>
</protein>
<dbReference type="AlphaFoldDB" id="A0AAV9TWY2"/>
<gene>
    <name evidence="1" type="ORF">TWF730_004677</name>
</gene>
<dbReference type="EMBL" id="JAVHNS010000019">
    <property type="protein sequence ID" value="KAK6330181.1"/>
    <property type="molecule type" value="Genomic_DNA"/>
</dbReference>
<reference evidence="1 2" key="1">
    <citation type="submission" date="2019-10" db="EMBL/GenBank/DDBJ databases">
        <authorList>
            <person name="Palmer J.M."/>
        </authorList>
    </citation>
    <scope>NUCLEOTIDE SEQUENCE [LARGE SCALE GENOMIC DNA]</scope>
    <source>
        <strain evidence="1 2">TWF730</strain>
    </source>
</reference>
<keyword evidence="2" id="KW-1185">Reference proteome</keyword>
<sequence>MLTGRIEAGWGRPASSASDDIDTLKIIPLSLVSSTFDIRAPQAGLSEVVVRCGV</sequence>
<organism evidence="1 2">
    <name type="scientific">Orbilia blumenaviensis</name>
    <dbReference type="NCBI Taxonomy" id="1796055"/>
    <lineage>
        <taxon>Eukaryota</taxon>
        <taxon>Fungi</taxon>
        <taxon>Dikarya</taxon>
        <taxon>Ascomycota</taxon>
        <taxon>Pezizomycotina</taxon>
        <taxon>Orbiliomycetes</taxon>
        <taxon>Orbiliales</taxon>
        <taxon>Orbiliaceae</taxon>
        <taxon>Orbilia</taxon>
    </lineage>
</organism>
<evidence type="ECO:0000313" key="2">
    <source>
        <dbReference type="Proteomes" id="UP001373714"/>
    </source>
</evidence>
<dbReference type="Proteomes" id="UP001373714">
    <property type="component" value="Unassembled WGS sequence"/>
</dbReference>
<evidence type="ECO:0000313" key="1">
    <source>
        <dbReference type="EMBL" id="KAK6330181.1"/>
    </source>
</evidence>
<comment type="caution">
    <text evidence="1">The sequence shown here is derived from an EMBL/GenBank/DDBJ whole genome shotgun (WGS) entry which is preliminary data.</text>
</comment>
<name>A0AAV9TWY2_9PEZI</name>
<accession>A0AAV9TWY2</accession>
<proteinExistence type="predicted"/>